<evidence type="ECO:0000313" key="3">
    <source>
        <dbReference type="Proteomes" id="UP000030651"/>
    </source>
</evidence>
<gene>
    <name evidence="2" type="ORF">PFICI_10388</name>
</gene>
<dbReference type="RefSeq" id="XP_007837160.1">
    <property type="nucleotide sequence ID" value="XM_007838969.1"/>
</dbReference>
<reference evidence="3" key="1">
    <citation type="journal article" date="2015" name="BMC Genomics">
        <title>Genomic and transcriptomic analysis of the endophytic fungus Pestalotiopsis fici reveals its lifestyle and high potential for synthesis of natural products.</title>
        <authorList>
            <person name="Wang X."/>
            <person name="Zhang X."/>
            <person name="Liu L."/>
            <person name="Xiang M."/>
            <person name="Wang W."/>
            <person name="Sun X."/>
            <person name="Che Y."/>
            <person name="Guo L."/>
            <person name="Liu G."/>
            <person name="Guo L."/>
            <person name="Wang C."/>
            <person name="Yin W.B."/>
            <person name="Stadler M."/>
            <person name="Zhang X."/>
            <person name="Liu X."/>
        </authorList>
    </citation>
    <scope>NUCLEOTIDE SEQUENCE [LARGE SCALE GENOMIC DNA]</scope>
    <source>
        <strain evidence="3">W106-1 / CGMCC3.15140</strain>
    </source>
</reference>
<feature type="compositionally biased region" description="Basic residues" evidence="1">
    <location>
        <begin position="338"/>
        <end position="348"/>
    </location>
</feature>
<protein>
    <submittedName>
        <fullName evidence="2">Uncharacterized protein</fullName>
    </submittedName>
</protein>
<evidence type="ECO:0000256" key="1">
    <source>
        <dbReference type="SAM" id="MobiDB-lite"/>
    </source>
</evidence>
<dbReference type="KEGG" id="pfy:PFICI_10388"/>
<name>W3WZL6_PESFW</name>
<dbReference type="eggNOG" id="ENOG502T57U">
    <property type="taxonomic scope" value="Eukaryota"/>
</dbReference>
<feature type="region of interest" description="Disordered" evidence="1">
    <location>
        <begin position="321"/>
        <end position="350"/>
    </location>
</feature>
<organism evidence="2 3">
    <name type="scientific">Pestalotiopsis fici (strain W106-1 / CGMCC3.15140)</name>
    <dbReference type="NCBI Taxonomy" id="1229662"/>
    <lineage>
        <taxon>Eukaryota</taxon>
        <taxon>Fungi</taxon>
        <taxon>Dikarya</taxon>
        <taxon>Ascomycota</taxon>
        <taxon>Pezizomycotina</taxon>
        <taxon>Sordariomycetes</taxon>
        <taxon>Xylariomycetidae</taxon>
        <taxon>Amphisphaeriales</taxon>
        <taxon>Sporocadaceae</taxon>
        <taxon>Pestalotiopsis</taxon>
    </lineage>
</organism>
<dbReference type="InParanoid" id="W3WZL6"/>
<dbReference type="Proteomes" id="UP000030651">
    <property type="component" value="Unassembled WGS sequence"/>
</dbReference>
<dbReference type="GeneID" id="19275401"/>
<evidence type="ECO:0000313" key="2">
    <source>
        <dbReference type="EMBL" id="ETS78326.1"/>
    </source>
</evidence>
<dbReference type="OrthoDB" id="4750498at2759"/>
<accession>W3WZL6</accession>
<keyword evidence="3" id="KW-1185">Reference proteome</keyword>
<dbReference type="EMBL" id="KI912115">
    <property type="protein sequence ID" value="ETS78326.1"/>
    <property type="molecule type" value="Genomic_DNA"/>
</dbReference>
<sequence length="434" mass="49710">MSDRSPELSHWEDIGVDSDDEQVFYLDGEYKPAEDATSDSWAIVKPKQITLLDINRTERQNCSHFASKGCALETSGQCCECSDKRPINTSGLYSMYVDGQGWVENATRWAYYCPACREHEQTTILNQMMEKLLKVAAQKELERRQLSMHQCEHWLERGCVITSTGKCCACSDLRPGDRYEVYRSYVDGLGLTGDISRWEHYCPGCKEYEEIRDHPANADTNLTTQNQTVLFMETNLDNHYDVTALPASPKCSHFLQRGCLMSVTGGKCCACADRRVHTESGLYAKYVDGQGWVQNAKRWEGYCPNCRQICSQISIYTPQTTQEPKYKKRMQQPEYKGRSKKAKQHHKRDTKEGCDHWASKNCALTSTPKRCCACSDKRPEAPSYPVYVDGMGWIMGAKRWSQYCPDCRNHDELAEPKSRRRRHLQMPKVVGLLC</sequence>
<dbReference type="HOGENOM" id="CLU_631774_0_0_1"/>
<proteinExistence type="predicted"/>
<dbReference type="AlphaFoldDB" id="W3WZL6"/>